<accession>A0A934J4J4</accession>
<evidence type="ECO:0000313" key="2">
    <source>
        <dbReference type="Proteomes" id="UP000640274"/>
    </source>
</evidence>
<dbReference type="Proteomes" id="UP000640274">
    <property type="component" value="Unassembled WGS sequence"/>
</dbReference>
<reference evidence="1" key="1">
    <citation type="submission" date="2020-12" db="EMBL/GenBank/DDBJ databases">
        <authorList>
            <person name="Huq M.A."/>
        </authorList>
    </citation>
    <scope>NUCLEOTIDE SEQUENCE</scope>
    <source>
        <strain evidence="1">MAHUQ-46</strain>
    </source>
</reference>
<gene>
    <name evidence="1" type="ORF">JFN88_09570</name>
</gene>
<dbReference type="AlphaFoldDB" id="A0A934J4J4"/>
<sequence>MKTVEQPFQCVVCEAPTQHKGELCDTCESEVRAEEAKTLSNLKKMIRTANKAVERQGYDHGEIELAAIARVMDAVSMVSTDSRGKLYGDDLTQFFSARQIRVKTAGKLYRLPMNCKIKA</sequence>
<protein>
    <submittedName>
        <fullName evidence="1">Uncharacterized protein</fullName>
    </submittedName>
</protein>
<evidence type="ECO:0000313" key="1">
    <source>
        <dbReference type="EMBL" id="MBJ6361549.1"/>
    </source>
</evidence>
<name>A0A934J4J4_9BACL</name>
<comment type="caution">
    <text evidence="1">The sequence shown here is derived from an EMBL/GenBank/DDBJ whole genome shotgun (WGS) entry which is preliminary data.</text>
</comment>
<dbReference type="RefSeq" id="WP_199019105.1">
    <property type="nucleotide sequence ID" value="NZ_JAELUP010000032.1"/>
</dbReference>
<organism evidence="1 2">
    <name type="scientific">Paenibacillus roseus</name>
    <dbReference type="NCBI Taxonomy" id="2798579"/>
    <lineage>
        <taxon>Bacteria</taxon>
        <taxon>Bacillati</taxon>
        <taxon>Bacillota</taxon>
        <taxon>Bacilli</taxon>
        <taxon>Bacillales</taxon>
        <taxon>Paenibacillaceae</taxon>
        <taxon>Paenibacillus</taxon>
    </lineage>
</organism>
<keyword evidence="2" id="KW-1185">Reference proteome</keyword>
<dbReference type="EMBL" id="JAELUP010000032">
    <property type="protein sequence ID" value="MBJ6361549.1"/>
    <property type="molecule type" value="Genomic_DNA"/>
</dbReference>
<proteinExistence type="predicted"/>